<dbReference type="STRING" id="1249483.LEP1GSC202_1638"/>
<organism evidence="2 3">
    <name type="scientific">Leptospira yanagawae serovar Saopaulo str. Sao Paulo = ATCC 700523</name>
    <dbReference type="NCBI Taxonomy" id="1249483"/>
    <lineage>
        <taxon>Bacteria</taxon>
        <taxon>Pseudomonadati</taxon>
        <taxon>Spirochaetota</taxon>
        <taxon>Spirochaetia</taxon>
        <taxon>Leptospirales</taxon>
        <taxon>Leptospiraceae</taxon>
        <taxon>Leptospira</taxon>
    </lineage>
</organism>
<dbReference type="EMBL" id="AOGX02000015">
    <property type="protein sequence ID" value="EOQ89230.1"/>
    <property type="molecule type" value="Genomic_DNA"/>
</dbReference>
<sequence length="151" mass="17593">MKTNPSIIRILANKGKTIKSFKSIVQPLNEKRVPFLFVTISFGMFGCGLFYKGVPKPGEFCYVLAKPPECLYVDFENKKLVWEGVEYPLDEKLRMDYFFHKNEDLFELTVATVNRVEIKNLSTSNFNQFYMRKKDKFAEIPKGSSKDETKH</sequence>
<keyword evidence="1" id="KW-1133">Transmembrane helix</keyword>
<reference evidence="2 3" key="1">
    <citation type="submission" date="2013-04" db="EMBL/GenBank/DDBJ databases">
        <authorList>
            <person name="Harkins D.M."/>
            <person name="Durkin A.S."/>
            <person name="Brinkac L.M."/>
            <person name="Haft D.H."/>
            <person name="Selengut J.D."/>
            <person name="Sanka R."/>
            <person name="DePew J."/>
            <person name="Purushe J."/>
            <person name="Hartskeerl R.A."/>
            <person name="Ahmed A."/>
            <person name="van der Linden H."/>
            <person name="Goris M.G.A."/>
            <person name="Vinetz J.M."/>
            <person name="Sutton G.G."/>
            <person name="Nierman W.C."/>
            <person name="Fouts D.E."/>
        </authorList>
    </citation>
    <scope>NUCLEOTIDE SEQUENCE [LARGE SCALE GENOMIC DNA]</scope>
    <source>
        <strain evidence="2 3">Sao Paulo</strain>
    </source>
</reference>
<accession>A0A5E8HFH7</accession>
<feature type="transmembrane region" description="Helical" evidence="1">
    <location>
        <begin position="33"/>
        <end position="51"/>
    </location>
</feature>
<evidence type="ECO:0000313" key="3">
    <source>
        <dbReference type="Proteomes" id="UP000013996"/>
    </source>
</evidence>
<dbReference type="NCBIfam" id="NF047809">
    <property type="entry name" value="LIC12806_lipo"/>
    <property type="match status" value="1"/>
</dbReference>
<dbReference type="Proteomes" id="UP000013996">
    <property type="component" value="Unassembled WGS sequence"/>
</dbReference>
<name>A0A5E8HFH7_9LEPT</name>
<keyword evidence="1" id="KW-0812">Transmembrane</keyword>
<evidence type="ECO:0008006" key="4">
    <source>
        <dbReference type="Google" id="ProtNLM"/>
    </source>
</evidence>
<keyword evidence="1" id="KW-0472">Membrane</keyword>
<protein>
    <recommendedName>
        <fullName evidence="4">Lipoprotein</fullName>
    </recommendedName>
</protein>
<proteinExistence type="predicted"/>
<evidence type="ECO:0000256" key="1">
    <source>
        <dbReference type="SAM" id="Phobius"/>
    </source>
</evidence>
<gene>
    <name evidence="2" type="ORF">LEP1GSC202_1638</name>
</gene>
<evidence type="ECO:0000313" key="2">
    <source>
        <dbReference type="EMBL" id="EOQ89230.1"/>
    </source>
</evidence>
<dbReference type="AlphaFoldDB" id="A0A5E8HFH7"/>
<comment type="caution">
    <text evidence="2">The sequence shown here is derived from an EMBL/GenBank/DDBJ whole genome shotgun (WGS) entry which is preliminary data.</text>
</comment>